<feature type="region of interest" description="Disordered" evidence="1">
    <location>
        <begin position="1"/>
        <end position="289"/>
    </location>
</feature>
<feature type="compositionally biased region" description="Polar residues" evidence="1">
    <location>
        <begin position="182"/>
        <end position="201"/>
    </location>
</feature>
<dbReference type="Proteomes" id="UP000282926">
    <property type="component" value="Unassembled WGS sequence"/>
</dbReference>
<accession>A0ABY0CP26</accession>
<evidence type="ECO:0000313" key="4">
    <source>
        <dbReference type="Proteomes" id="UP000282926"/>
    </source>
</evidence>
<evidence type="ECO:0000313" key="3">
    <source>
        <dbReference type="EMBL" id="RVU42196.1"/>
    </source>
</evidence>
<feature type="compositionally biased region" description="Polar residues" evidence="1">
    <location>
        <begin position="155"/>
        <end position="174"/>
    </location>
</feature>
<name>A0ABY0CP26_9DELT</name>
<keyword evidence="2" id="KW-1133">Transmembrane helix</keyword>
<evidence type="ECO:0000256" key="2">
    <source>
        <dbReference type="SAM" id="Phobius"/>
    </source>
</evidence>
<reference evidence="3 4" key="1">
    <citation type="submission" date="2019-01" db="EMBL/GenBank/DDBJ databases">
        <title>Lujinxingia litoralis gen. nov., sp. nov. and Lujinxingia sediminis gen. nov., sp. nov., new members in the order Bradymonadales, isolated from coastal sediment.</title>
        <authorList>
            <person name="Li C.-M."/>
        </authorList>
    </citation>
    <scope>NUCLEOTIDE SEQUENCE [LARGE SCALE GENOMIC DNA]</scope>
    <source>
        <strain evidence="3 4">SEH01</strain>
    </source>
</reference>
<keyword evidence="2" id="KW-0812">Transmembrane</keyword>
<keyword evidence="2" id="KW-0472">Membrane</keyword>
<dbReference type="RefSeq" id="WP_127781132.1">
    <property type="nucleotide sequence ID" value="NZ_SADD01000014.1"/>
</dbReference>
<feature type="compositionally biased region" description="Polar residues" evidence="1">
    <location>
        <begin position="263"/>
        <end position="289"/>
    </location>
</feature>
<proteinExistence type="predicted"/>
<feature type="compositionally biased region" description="Polar residues" evidence="1">
    <location>
        <begin position="209"/>
        <end position="242"/>
    </location>
</feature>
<feature type="transmembrane region" description="Helical" evidence="2">
    <location>
        <begin position="382"/>
        <end position="399"/>
    </location>
</feature>
<gene>
    <name evidence="3" type="ORF">EA187_17845</name>
</gene>
<feature type="transmembrane region" description="Helical" evidence="2">
    <location>
        <begin position="346"/>
        <end position="370"/>
    </location>
</feature>
<dbReference type="EMBL" id="SADD01000014">
    <property type="protein sequence ID" value="RVU42196.1"/>
    <property type="molecule type" value="Genomic_DNA"/>
</dbReference>
<sequence length="430" mass="45317">MSSDDGSHRTSVPDPSGPQKPRLNVAGDLPSQANHDRLSTVMIHAEDPTPPPGHGPNLAQHDPEETFPPGATVPAQSLTGRHHAVPQQSPGTGRHHAVAPQQHHAGTGRHHAVPQQNPGTGRHHAAHLQQGPATGQHHAAHLQQGPATGQHHAAQLQQGFTGQHHAVSQHQGPATGQHHAAQLQQGFTGQHHAVSQHQGPATGQHHAAQLQQGFTGQHHAVSQHQGPATGQHNAAQLQQGFTGQHHAAQLQQGPATGQHHAAQLQQGFTGQHHAVSQHQGPATGQHNAAHLNTTGFIPAAAFQAARAQQQAATGKKAARRVQIGGRTFKLPSFGMNSIPADAKQRVIYSLCATLAGGLIGFVLGAFNARLQGWTVSEGTTEMHLLAMVCALTFGIMAYIRPQQVDQVLVKIGLLSAADADPDRTDELRIR</sequence>
<protein>
    <submittedName>
        <fullName evidence="3">Uncharacterized protein</fullName>
    </submittedName>
</protein>
<organism evidence="3 4">
    <name type="scientific">Lujinxingia sediminis</name>
    <dbReference type="NCBI Taxonomy" id="2480984"/>
    <lineage>
        <taxon>Bacteria</taxon>
        <taxon>Deltaproteobacteria</taxon>
        <taxon>Bradymonadales</taxon>
        <taxon>Lujinxingiaceae</taxon>
        <taxon>Lujinxingia</taxon>
    </lineage>
</organism>
<evidence type="ECO:0000256" key="1">
    <source>
        <dbReference type="SAM" id="MobiDB-lite"/>
    </source>
</evidence>
<keyword evidence="4" id="KW-1185">Reference proteome</keyword>
<comment type="caution">
    <text evidence="3">The sequence shown here is derived from an EMBL/GenBank/DDBJ whole genome shotgun (WGS) entry which is preliminary data.</text>
</comment>